<proteinExistence type="inferred from homology"/>
<dbReference type="EMBL" id="PJEO01000049">
    <property type="protein sequence ID" value="PKQ44529.1"/>
    <property type="molecule type" value="Genomic_DNA"/>
</dbReference>
<dbReference type="PROSITE" id="PS00163">
    <property type="entry name" value="FUMARATE_LYASES"/>
    <property type="match status" value="1"/>
</dbReference>
<accession>A0A2N3HHT3</accession>
<evidence type="ECO:0000256" key="1">
    <source>
        <dbReference type="ARBA" id="ARBA00034772"/>
    </source>
</evidence>
<evidence type="ECO:0000259" key="2">
    <source>
        <dbReference type="SMART" id="SM00998"/>
    </source>
</evidence>
<dbReference type="SMART" id="SM00998">
    <property type="entry name" value="ADSL_C"/>
    <property type="match status" value="1"/>
</dbReference>
<dbReference type="InterPro" id="IPR008948">
    <property type="entry name" value="L-Aspartase-like"/>
</dbReference>
<dbReference type="Gene3D" id="1.10.40.30">
    <property type="entry name" value="Fumarase/aspartase (C-terminal domain)"/>
    <property type="match status" value="1"/>
</dbReference>
<gene>
    <name evidence="3" type="primary">pcaB</name>
    <name evidence="3" type="ORF">CSW08_12820</name>
</gene>
<dbReference type="InterPro" id="IPR012789">
    <property type="entry name" value="Protocat_PcaB-like"/>
</dbReference>
<dbReference type="CDD" id="cd01597">
    <property type="entry name" value="pCLME"/>
    <property type="match status" value="1"/>
</dbReference>
<comment type="caution">
    <text evidence="3">The sequence shown here is derived from an EMBL/GenBank/DDBJ whole genome shotgun (WGS) entry which is preliminary data.</text>
</comment>
<dbReference type="OrthoDB" id="9768878at2"/>
<keyword evidence="4" id="KW-1185">Reference proteome</keyword>
<protein>
    <submittedName>
        <fullName evidence="3">3-carboxy-cis,cis-muconate cycloisomerase</fullName>
    </submittedName>
</protein>
<sequence>MSIYSDTFYANDINLLLSERSAIAEMLKVEAALANAQAALGIIPADAAKIISISCNVDFIDINKIKSDIKLGGNAAIPLVKELTKVIKTSNFEASKYVHFGATSQDIIDTASILTIKKTISWMEDKLNTLETALITLTKEHKNTIMVGRTLLQQARPITFGLKTAGWLESITRSRLRLQTVKNDVLQIQLGGAVGSGNNHITEDVQSKFANNLGLRNAFPWQSQRDDLNEFSCILGILSGTLGKIAKDISLMMQTEVAEVFEGAQEDKGGSSTMPHKRNPVTCALILSNSTRTPGLVSTMLSAMIQEHERSAGYWHAEWETLTQLIGLTAGSLEKSIDLIQNLEVDSKRMLKNIEITNGLIYAEKVSFILSKTIGKMQAHEAIKKSCQLSISSGKHLKEIISEAHPEIENIEELFKPENVIGNSIEWVEKILKSYKN</sequence>
<name>A0A2N3HHT3_9FLAO</name>
<dbReference type="GO" id="GO:0019619">
    <property type="term" value="P:3,4-dihydroxybenzoate catabolic process"/>
    <property type="evidence" value="ECO:0007669"/>
    <property type="project" value="InterPro"/>
</dbReference>
<comment type="similarity">
    <text evidence="1">Belongs to the class-II fumarase/aspartase family.</text>
</comment>
<dbReference type="GO" id="GO:0016829">
    <property type="term" value="F:lyase activity"/>
    <property type="evidence" value="ECO:0007669"/>
    <property type="project" value="UniProtKB-ARBA"/>
</dbReference>
<dbReference type="AlphaFoldDB" id="A0A2N3HHT3"/>
<dbReference type="PANTHER" id="PTHR43172">
    <property type="entry name" value="ADENYLOSUCCINATE LYASE"/>
    <property type="match status" value="1"/>
</dbReference>
<dbReference type="PANTHER" id="PTHR43172:SF2">
    <property type="entry name" value="ADENYLOSUCCINATE LYASE C-TERMINAL DOMAIN-CONTAINING PROTEIN"/>
    <property type="match status" value="1"/>
</dbReference>
<dbReference type="RefSeq" id="WP_106660272.1">
    <property type="nucleotide sequence ID" value="NZ_PJEO01000049.1"/>
</dbReference>
<organism evidence="3 4">
    <name type="scientific">Confluentibacter flavum</name>
    <dbReference type="NCBI Taxonomy" id="1909700"/>
    <lineage>
        <taxon>Bacteria</taxon>
        <taxon>Pseudomonadati</taxon>
        <taxon>Bacteroidota</taxon>
        <taxon>Flavobacteriia</taxon>
        <taxon>Flavobacteriales</taxon>
        <taxon>Flavobacteriaceae</taxon>
        <taxon>Confluentibacter</taxon>
    </lineage>
</organism>
<feature type="domain" description="Adenylosuccinate lyase C-terminal" evidence="2">
    <location>
        <begin position="358"/>
        <end position="432"/>
    </location>
</feature>
<keyword evidence="3" id="KW-0413">Isomerase</keyword>
<dbReference type="InterPro" id="IPR000362">
    <property type="entry name" value="Fumarate_lyase_fam"/>
</dbReference>
<dbReference type="SUPFAM" id="SSF48557">
    <property type="entry name" value="L-aspartase-like"/>
    <property type="match status" value="1"/>
</dbReference>
<dbReference type="PRINTS" id="PR00149">
    <property type="entry name" value="FUMRATELYASE"/>
</dbReference>
<dbReference type="Pfam" id="PF10397">
    <property type="entry name" value="ADSL_C"/>
    <property type="match status" value="1"/>
</dbReference>
<dbReference type="InterPro" id="IPR019468">
    <property type="entry name" value="AdenyloSucc_lyase_C"/>
</dbReference>
<dbReference type="Pfam" id="PF00206">
    <property type="entry name" value="Lyase_1"/>
    <property type="match status" value="1"/>
</dbReference>
<dbReference type="InterPro" id="IPR020557">
    <property type="entry name" value="Fumarate_lyase_CS"/>
</dbReference>
<dbReference type="PRINTS" id="PR00145">
    <property type="entry name" value="ARGSUCLYASE"/>
</dbReference>
<dbReference type="Gene3D" id="1.20.200.10">
    <property type="entry name" value="Fumarase/aspartase (Central domain)"/>
    <property type="match status" value="1"/>
</dbReference>
<evidence type="ECO:0000313" key="3">
    <source>
        <dbReference type="EMBL" id="PKQ44529.1"/>
    </source>
</evidence>
<evidence type="ECO:0000313" key="4">
    <source>
        <dbReference type="Proteomes" id="UP000233435"/>
    </source>
</evidence>
<reference evidence="3 4" key="1">
    <citation type="submission" date="2017-12" db="EMBL/GenBank/DDBJ databases">
        <title>Confluentibacter flavum sp. nov., isolated from the saline lake.</title>
        <authorList>
            <person name="Yu L."/>
        </authorList>
    </citation>
    <scope>NUCLEOTIDE SEQUENCE [LARGE SCALE GENOMIC DNA]</scope>
    <source>
        <strain evidence="3 4">3B</strain>
    </source>
</reference>
<dbReference type="GO" id="GO:0016853">
    <property type="term" value="F:isomerase activity"/>
    <property type="evidence" value="ECO:0007669"/>
    <property type="project" value="UniProtKB-KW"/>
</dbReference>
<dbReference type="InterPro" id="IPR022761">
    <property type="entry name" value="Fumarate_lyase_N"/>
</dbReference>
<dbReference type="NCBIfam" id="TIGR02426">
    <property type="entry name" value="protocat_pcaB"/>
    <property type="match status" value="1"/>
</dbReference>
<dbReference type="Proteomes" id="UP000233435">
    <property type="component" value="Unassembled WGS sequence"/>
</dbReference>